<comment type="caution">
    <text evidence="2">The sequence shown here is derived from an EMBL/GenBank/DDBJ whole genome shotgun (WGS) entry which is preliminary data.</text>
</comment>
<keyword evidence="1" id="KW-0472">Membrane</keyword>
<gene>
    <name evidence="2" type="ORF">BB776_00120</name>
</gene>
<evidence type="ECO:0000256" key="1">
    <source>
        <dbReference type="SAM" id="Phobius"/>
    </source>
</evidence>
<proteinExistence type="predicted"/>
<feature type="transmembrane region" description="Helical" evidence="1">
    <location>
        <begin position="55"/>
        <end position="77"/>
    </location>
</feature>
<keyword evidence="1" id="KW-0812">Transmembrane</keyword>
<name>A0ABX3D2V0_9BACL</name>
<feature type="transmembrane region" description="Helical" evidence="1">
    <location>
        <begin position="25"/>
        <end position="49"/>
    </location>
</feature>
<dbReference type="Proteomes" id="UP000242153">
    <property type="component" value="Unassembled WGS sequence"/>
</dbReference>
<organism evidence="2 3">
    <name type="scientific">Planococcus salinarum</name>
    <dbReference type="NCBI Taxonomy" id="622695"/>
    <lineage>
        <taxon>Bacteria</taxon>
        <taxon>Bacillati</taxon>
        <taxon>Bacillota</taxon>
        <taxon>Bacilli</taxon>
        <taxon>Bacillales</taxon>
        <taxon>Caryophanaceae</taxon>
        <taxon>Planococcus</taxon>
    </lineage>
</organism>
<accession>A0ABX3D2V0</accession>
<dbReference type="EMBL" id="MBQG01000001">
    <property type="protein sequence ID" value="OHX57196.1"/>
    <property type="molecule type" value="Genomic_DNA"/>
</dbReference>
<evidence type="ECO:0000313" key="3">
    <source>
        <dbReference type="Proteomes" id="UP000242153"/>
    </source>
</evidence>
<protein>
    <submittedName>
        <fullName evidence="2">Uncharacterized protein</fullName>
    </submittedName>
</protein>
<keyword evidence="1" id="KW-1133">Transmembrane helix</keyword>
<dbReference type="RefSeq" id="WP_071151765.1">
    <property type="nucleotide sequence ID" value="NZ_QQRT01000004.1"/>
</dbReference>
<sequence>MADWLEKIKTVSSTKGETAPESAKAAGVGCLAAVIAIFTILTSFIAFGLFRSGHWVMGSFAAAFALIGALTSILLFWPQKPNGL</sequence>
<evidence type="ECO:0000313" key="2">
    <source>
        <dbReference type="EMBL" id="OHX57196.1"/>
    </source>
</evidence>
<keyword evidence="3" id="KW-1185">Reference proteome</keyword>
<reference evidence="2" key="1">
    <citation type="submission" date="2016-07" db="EMBL/GenBank/DDBJ databases">
        <title>Draft genome Planococcus salivarum.</title>
        <authorList>
            <person name="See-Too W.S."/>
        </authorList>
    </citation>
    <scope>NUCLEOTIDE SEQUENCE [LARGE SCALE GENOMIC DNA]</scope>
    <source>
        <strain evidence="2">DSM 23820</strain>
    </source>
</reference>